<evidence type="ECO:0000259" key="9">
    <source>
        <dbReference type="Pfam" id="PF00814"/>
    </source>
</evidence>
<dbReference type="HAMAP" id="MF_01445">
    <property type="entry name" value="TsaD"/>
    <property type="match status" value="1"/>
</dbReference>
<evidence type="ECO:0000313" key="11">
    <source>
        <dbReference type="Proteomes" id="UP000176639"/>
    </source>
</evidence>
<dbReference type="Proteomes" id="UP000176639">
    <property type="component" value="Unassembled WGS sequence"/>
</dbReference>
<dbReference type="EMBL" id="MEYI01000003">
    <property type="protein sequence ID" value="OGD24415.1"/>
    <property type="molecule type" value="Genomic_DNA"/>
</dbReference>
<comment type="caution">
    <text evidence="10">The sequence shown here is derived from an EMBL/GenBank/DDBJ whole genome shotgun (WGS) entry which is preliminary data.</text>
</comment>
<dbReference type="InterPro" id="IPR000905">
    <property type="entry name" value="Gcp-like_dom"/>
</dbReference>
<dbReference type="GO" id="GO:0061711">
    <property type="term" value="F:tRNA N(6)-L-threonylcarbamoyladenine synthase activity"/>
    <property type="evidence" value="ECO:0007669"/>
    <property type="project" value="UniProtKB-EC"/>
</dbReference>
<dbReference type="AlphaFoldDB" id="A0A1F5B1B3"/>
<keyword evidence="4" id="KW-0819">tRNA processing</keyword>
<evidence type="ECO:0000256" key="2">
    <source>
        <dbReference type="ARBA" id="ARBA00022490"/>
    </source>
</evidence>
<dbReference type="PANTHER" id="PTHR11735:SF6">
    <property type="entry name" value="TRNA N6-ADENOSINE THREONYLCARBAMOYLTRANSFERASE, MITOCHONDRIAL"/>
    <property type="match status" value="1"/>
</dbReference>
<keyword evidence="6" id="KW-0408">Iron</keyword>
<organism evidence="10 11">
    <name type="scientific">Candidatus Azambacteria bacterium RBG_16_47_10</name>
    <dbReference type="NCBI Taxonomy" id="1797292"/>
    <lineage>
        <taxon>Bacteria</taxon>
        <taxon>Candidatus Azamiibacteriota</taxon>
    </lineage>
</organism>
<keyword evidence="7" id="KW-0012">Acyltransferase</keyword>
<proteinExistence type="inferred from homology"/>
<dbReference type="InterPro" id="IPR022450">
    <property type="entry name" value="TsaD"/>
</dbReference>
<evidence type="ECO:0000256" key="6">
    <source>
        <dbReference type="ARBA" id="ARBA00023004"/>
    </source>
</evidence>
<feature type="domain" description="Gcp-like" evidence="9">
    <location>
        <begin position="8"/>
        <end position="295"/>
    </location>
</feature>
<dbReference type="InterPro" id="IPR017860">
    <property type="entry name" value="Peptidase_M22_CS"/>
</dbReference>
<dbReference type="Pfam" id="PF00814">
    <property type="entry name" value="TsaD"/>
    <property type="match status" value="1"/>
</dbReference>
<evidence type="ECO:0000256" key="8">
    <source>
        <dbReference type="ARBA" id="ARBA00048117"/>
    </source>
</evidence>
<protein>
    <recommendedName>
        <fullName evidence="1">N(6)-L-threonylcarbamoyladenine synthase</fullName>
        <ecNumber evidence="1">2.3.1.234</ecNumber>
    </recommendedName>
</protein>
<dbReference type="GO" id="GO:0002949">
    <property type="term" value="P:tRNA threonylcarbamoyladenosine modification"/>
    <property type="evidence" value="ECO:0007669"/>
    <property type="project" value="InterPro"/>
</dbReference>
<dbReference type="GO" id="GO:0046872">
    <property type="term" value="F:metal ion binding"/>
    <property type="evidence" value="ECO:0007669"/>
    <property type="project" value="UniProtKB-KW"/>
</dbReference>
<dbReference type="InterPro" id="IPR017861">
    <property type="entry name" value="KAE1/TsaD"/>
</dbReference>
<dbReference type="NCBIfam" id="TIGR03723">
    <property type="entry name" value="T6A_TsaD_YgjD"/>
    <property type="match status" value="1"/>
</dbReference>
<evidence type="ECO:0000256" key="4">
    <source>
        <dbReference type="ARBA" id="ARBA00022694"/>
    </source>
</evidence>
<keyword evidence="5" id="KW-0479">Metal-binding</keyword>
<feature type="non-terminal residue" evidence="10">
    <location>
        <position position="1"/>
    </location>
</feature>
<dbReference type="CDD" id="cd24133">
    <property type="entry name" value="ASKHA_NBD_TsaD_bac"/>
    <property type="match status" value="1"/>
</dbReference>
<dbReference type="PRINTS" id="PR00789">
    <property type="entry name" value="OSIALOPTASE"/>
</dbReference>
<evidence type="ECO:0000313" key="10">
    <source>
        <dbReference type="EMBL" id="OGD24415.1"/>
    </source>
</evidence>
<accession>A0A1F5B1B3</accession>
<keyword evidence="3 10" id="KW-0808">Transferase</keyword>
<dbReference type="EC" id="2.3.1.234" evidence="1"/>
<evidence type="ECO:0000256" key="7">
    <source>
        <dbReference type="ARBA" id="ARBA00023315"/>
    </source>
</evidence>
<evidence type="ECO:0000256" key="3">
    <source>
        <dbReference type="ARBA" id="ARBA00022679"/>
    </source>
</evidence>
<gene>
    <name evidence="10" type="ORF">A2Z10_01690</name>
</gene>
<dbReference type="NCBIfam" id="TIGR00329">
    <property type="entry name" value="gcp_kae1"/>
    <property type="match status" value="1"/>
</dbReference>
<dbReference type="FunFam" id="3.30.420.40:FF:000040">
    <property type="entry name" value="tRNA N6-adenosine threonylcarbamoyltransferase"/>
    <property type="match status" value="1"/>
</dbReference>
<keyword evidence="2" id="KW-0963">Cytoplasm</keyword>
<sequence>RTKPKFDILSNVVSSQIKLHAPYGGVVPTLASREHTKNIPRVFKKALRDAHTTMDEIDAIAVTYAPGLVIALLIGINFAKGLAYAFNKPIIPVHHIAAHIASNWIAGEPVAFPLLNVVVSGGHTELVLMKKQGSYIILGSTRDDAAGEAFDKTAKLLGLGYPGGPVISKLARGGDANRYALPRPMLSSGDYDFSFSGLKTAVLYLVQKHPGIKKNKTALRDFCASFEQAVADTITEKTIRAAKQYNVRTIALSGGVSANARLREHMTTNISTRLSKTKFIVPYSYLSTDNAAMVGAAAFFNKKAARSWKGLDASAHAPLK</sequence>
<dbReference type="SUPFAM" id="SSF53067">
    <property type="entry name" value="Actin-like ATPase domain"/>
    <property type="match status" value="2"/>
</dbReference>
<reference evidence="10 11" key="1">
    <citation type="journal article" date="2016" name="Nat. Commun.">
        <title>Thousands of microbial genomes shed light on interconnected biogeochemical processes in an aquifer system.</title>
        <authorList>
            <person name="Anantharaman K."/>
            <person name="Brown C.T."/>
            <person name="Hug L.A."/>
            <person name="Sharon I."/>
            <person name="Castelle C.J."/>
            <person name="Probst A.J."/>
            <person name="Thomas B.C."/>
            <person name="Singh A."/>
            <person name="Wilkins M.J."/>
            <person name="Karaoz U."/>
            <person name="Brodie E.L."/>
            <person name="Williams K.H."/>
            <person name="Hubbard S.S."/>
            <person name="Banfield J.F."/>
        </authorList>
    </citation>
    <scope>NUCLEOTIDE SEQUENCE [LARGE SCALE GENOMIC DNA]</scope>
</reference>
<name>A0A1F5B1B3_9BACT</name>
<dbReference type="InterPro" id="IPR043129">
    <property type="entry name" value="ATPase_NBD"/>
</dbReference>
<evidence type="ECO:0000256" key="5">
    <source>
        <dbReference type="ARBA" id="ARBA00022723"/>
    </source>
</evidence>
<dbReference type="PROSITE" id="PS01016">
    <property type="entry name" value="GLYCOPROTEASE"/>
    <property type="match status" value="1"/>
</dbReference>
<evidence type="ECO:0000256" key="1">
    <source>
        <dbReference type="ARBA" id="ARBA00012156"/>
    </source>
</evidence>
<dbReference type="Gene3D" id="3.30.420.40">
    <property type="match status" value="2"/>
</dbReference>
<comment type="catalytic activity">
    <reaction evidence="8">
        <text>L-threonylcarbamoyladenylate + adenosine(37) in tRNA = N(6)-L-threonylcarbamoyladenosine(37) in tRNA + AMP + H(+)</text>
        <dbReference type="Rhea" id="RHEA:37059"/>
        <dbReference type="Rhea" id="RHEA-COMP:10162"/>
        <dbReference type="Rhea" id="RHEA-COMP:10163"/>
        <dbReference type="ChEBI" id="CHEBI:15378"/>
        <dbReference type="ChEBI" id="CHEBI:73682"/>
        <dbReference type="ChEBI" id="CHEBI:74411"/>
        <dbReference type="ChEBI" id="CHEBI:74418"/>
        <dbReference type="ChEBI" id="CHEBI:456215"/>
        <dbReference type="EC" id="2.3.1.234"/>
    </reaction>
</comment>
<dbReference type="PANTHER" id="PTHR11735">
    <property type="entry name" value="TRNA N6-ADENOSINE THREONYLCARBAMOYLTRANSFERASE"/>
    <property type="match status" value="1"/>
</dbReference>